<keyword evidence="2" id="KW-1185">Reference proteome</keyword>
<evidence type="ECO:0000313" key="2">
    <source>
        <dbReference type="Proteomes" id="UP000038009"/>
    </source>
</evidence>
<dbReference type="EMBL" id="LJSK01000098">
    <property type="protein sequence ID" value="KPI87210.1"/>
    <property type="molecule type" value="Genomic_DNA"/>
</dbReference>
<reference evidence="1 2" key="1">
    <citation type="journal article" date="2015" name="PLoS Pathog.">
        <title>Leptomonas seymouri: Adaptations to the Dixenous Life Cycle Analyzed by Genome Sequencing, Transcriptome Profiling and Co-infection with Leishmania donovani.</title>
        <authorList>
            <person name="Kraeva N."/>
            <person name="Butenko A."/>
            <person name="Hlavacova J."/>
            <person name="Kostygov A."/>
            <person name="Myskova J."/>
            <person name="Grybchuk D."/>
            <person name="Lestinova T."/>
            <person name="Votypka J."/>
            <person name="Volf P."/>
            <person name="Opperdoes F."/>
            <person name="Flegontov P."/>
            <person name="Lukes J."/>
            <person name="Yurchenko V."/>
        </authorList>
    </citation>
    <scope>NUCLEOTIDE SEQUENCE [LARGE SCALE GENOMIC DNA]</scope>
    <source>
        <strain evidence="1 2">ATCC 30220</strain>
    </source>
</reference>
<organism evidence="1 2">
    <name type="scientific">Leptomonas seymouri</name>
    <dbReference type="NCBI Taxonomy" id="5684"/>
    <lineage>
        <taxon>Eukaryota</taxon>
        <taxon>Discoba</taxon>
        <taxon>Euglenozoa</taxon>
        <taxon>Kinetoplastea</taxon>
        <taxon>Metakinetoplastina</taxon>
        <taxon>Trypanosomatida</taxon>
        <taxon>Trypanosomatidae</taxon>
        <taxon>Leishmaniinae</taxon>
        <taxon>Leptomonas</taxon>
    </lineage>
</organism>
<dbReference type="AlphaFoldDB" id="A0A0N1HXJ7"/>
<evidence type="ECO:0000313" key="1">
    <source>
        <dbReference type="EMBL" id="KPI87210.1"/>
    </source>
</evidence>
<gene>
    <name evidence="1" type="ORF">ABL78_3726</name>
</gene>
<protein>
    <submittedName>
        <fullName evidence="1">Uncharacterized protein</fullName>
    </submittedName>
</protein>
<dbReference type="OMA" id="CCCDIDS"/>
<dbReference type="Proteomes" id="UP000038009">
    <property type="component" value="Unassembled WGS sequence"/>
</dbReference>
<comment type="caution">
    <text evidence="1">The sequence shown here is derived from an EMBL/GenBank/DDBJ whole genome shotgun (WGS) entry which is preliminary data.</text>
</comment>
<proteinExistence type="predicted"/>
<accession>A0A0N1HXJ7</accession>
<sequence>MSATEPLTHVKVRGRHLFIPRSLTKPSSSHTTDFTDGGSVPVMTVPPFRSRQVEASLPTPEECRVLHELLAAAVLSSSCCCCDIDSSAVSTAGYAAEAGGEANFCSPCILPASVATAEWEKPLSPTTELHTNSPIPFPAPFGAAVLPSRCSNAQTMAFAVAVVLLSCTLLRALRG</sequence>
<dbReference type="VEuPathDB" id="TriTrypDB:Lsey_0098_0230"/>
<name>A0A0N1HXJ7_LEPSE</name>
<dbReference type="OrthoDB" id="10541409at2759"/>